<feature type="domain" description="Cation/H+ exchanger transmembrane" evidence="11">
    <location>
        <begin position="206"/>
        <end position="366"/>
    </location>
</feature>
<evidence type="ECO:0000256" key="10">
    <source>
        <dbReference type="SAM" id="Phobius"/>
    </source>
</evidence>
<comment type="subcellular location">
    <subcellularLocation>
        <location evidence="1">Membrane</location>
        <topology evidence="1">Multi-pass membrane protein</topology>
    </subcellularLocation>
</comment>
<evidence type="ECO:0000256" key="2">
    <source>
        <dbReference type="ARBA" id="ARBA00022448"/>
    </source>
</evidence>
<keyword evidence="6 10" id="KW-1133">Transmembrane helix</keyword>
<dbReference type="EMBL" id="KI536726">
    <property type="protein sequence ID" value="ESR49067.1"/>
    <property type="molecule type" value="Genomic_DNA"/>
</dbReference>
<accession>V4T763</accession>
<dbReference type="PANTHER" id="PTHR32468">
    <property type="entry name" value="CATION/H + ANTIPORTER"/>
    <property type="match status" value="1"/>
</dbReference>
<evidence type="ECO:0000256" key="4">
    <source>
        <dbReference type="ARBA" id="ARBA00022692"/>
    </source>
</evidence>
<dbReference type="GO" id="GO:0015297">
    <property type="term" value="F:antiporter activity"/>
    <property type="evidence" value="ECO:0007669"/>
    <property type="project" value="InterPro"/>
</dbReference>
<evidence type="ECO:0000256" key="3">
    <source>
        <dbReference type="ARBA" id="ARBA00022538"/>
    </source>
</evidence>
<name>V4T763_CITCL</name>
<evidence type="ECO:0000313" key="12">
    <source>
        <dbReference type="EMBL" id="ESR49067.1"/>
    </source>
</evidence>
<feature type="transmembrane region" description="Helical" evidence="10">
    <location>
        <begin position="353"/>
        <end position="376"/>
    </location>
</feature>
<keyword evidence="2" id="KW-0813">Transport</keyword>
<organism evidence="12 13">
    <name type="scientific">Citrus clementina</name>
    <name type="common">Clementine</name>
    <name type="synonym">Citrus deliciosa x Citrus sinensis</name>
    <dbReference type="NCBI Taxonomy" id="85681"/>
    <lineage>
        <taxon>Eukaryota</taxon>
        <taxon>Viridiplantae</taxon>
        <taxon>Streptophyta</taxon>
        <taxon>Embryophyta</taxon>
        <taxon>Tracheophyta</taxon>
        <taxon>Spermatophyta</taxon>
        <taxon>Magnoliopsida</taxon>
        <taxon>eudicotyledons</taxon>
        <taxon>Gunneridae</taxon>
        <taxon>Pentapetalae</taxon>
        <taxon>rosids</taxon>
        <taxon>malvids</taxon>
        <taxon>Sapindales</taxon>
        <taxon>Rutaceae</taxon>
        <taxon>Aurantioideae</taxon>
        <taxon>Citrus</taxon>
    </lineage>
</organism>
<dbReference type="AlphaFoldDB" id="V4T763"/>
<feature type="transmembrane region" description="Helical" evidence="10">
    <location>
        <begin position="112"/>
        <end position="134"/>
    </location>
</feature>
<dbReference type="GO" id="GO:0016020">
    <property type="term" value="C:membrane"/>
    <property type="evidence" value="ECO:0007669"/>
    <property type="project" value="UniProtKB-SubCell"/>
</dbReference>
<sequence length="663" mass="74295">MRKPSDDQICLPTEKNIHSKGLFKGDNPLAYAFPVLLFQLIMFFSISRGINFILRPLRQPAIISNVLTRIVMGPSLLEVLVNLIASLSELLFIFILAVNMDTTRILQVAKNALSVGMPCFLLSFNFTISLTLVLRENIPGMVGGSFPFLLSMVLSLNYFPVVHALSELNLLTSDLSQLAISCAILHKTIGWLSVPAVCWIIKINPEGKPVKEIYVLAIGALVMGFLSDAIGTTYLLGALLMGLIIPPGPPLGIAIIERFELVIFHFFLPFFYIRIGQYTNLSSIQNGSRLISFEIIIGASYLGKFVGSLLIWVFIKASIPNAVIFSCILSLKGIMDLIFILRWRIRKLIDKDTFTLAMLTHTAVTAVRTPLISLYYTPYRKLEITQSMEDRMRTLCTTPVNSELRVLCCIHSKNFDIHNKDSVHSLITLLKAFNSSEMSPLCACVLHLVELVGRAAPLLVPHNTHKRKIKENSTDRIMRAMTKFSKSSQVTIQPFILIAPYKTMYESISKLAQDEFIPFIILPSHQSHKMQQGGGFNCKIQNCAPCSVGIYVDRGINDLIEAEDVSERILDDNVINDFKSRNLGNACVLCHHVDVTNTLEAWEVIRSSDNDYDLVVMGKRRRPNSSRERDMTPWTDYEELRVIGDMLASQDFCGGMNPVLVVQ</sequence>
<dbReference type="Proteomes" id="UP000030687">
    <property type="component" value="Unassembled WGS sequence"/>
</dbReference>
<proteinExistence type="inferred from homology"/>
<comment type="similarity">
    <text evidence="9">Belongs to the monovalent cation:proton antiporter 2 (CPA2) transporter (TC 2.A.37) family. CHX (TC 2.A.37.4) subfamily.</text>
</comment>
<feature type="transmembrane region" description="Helical" evidence="10">
    <location>
        <begin position="178"/>
        <end position="201"/>
    </location>
</feature>
<evidence type="ECO:0000256" key="5">
    <source>
        <dbReference type="ARBA" id="ARBA00022958"/>
    </source>
</evidence>
<evidence type="ECO:0000313" key="13">
    <source>
        <dbReference type="Proteomes" id="UP000030687"/>
    </source>
</evidence>
<gene>
    <name evidence="12" type="ORF">CICLE_v10033736mg</name>
</gene>
<feature type="transmembrane region" description="Helical" evidence="10">
    <location>
        <begin position="213"/>
        <end position="245"/>
    </location>
</feature>
<reference evidence="12 13" key="1">
    <citation type="submission" date="2013-10" db="EMBL/GenBank/DDBJ databases">
        <authorList>
            <consortium name="International Citrus Genome Consortium"/>
            <person name="Jenkins J."/>
            <person name="Schmutz J."/>
            <person name="Prochnik S."/>
            <person name="Rokhsar D."/>
            <person name="Gmitter F."/>
            <person name="Ollitrault P."/>
            <person name="Machado M."/>
            <person name="Talon M."/>
            <person name="Wincker P."/>
            <person name="Jaillon O."/>
            <person name="Morgante M."/>
        </authorList>
    </citation>
    <scope>NUCLEOTIDE SEQUENCE</scope>
    <source>
        <strain evidence="13">cv. Clemenules</strain>
    </source>
</reference>
<dbReference type="Gramene" id="ESR49067">
    <property type="protein sequence ID" value="ESR49067"/>
    <property type="gene ID" value="CICLE_v10033736mg"/>
</dbReference>
<feature type="transmembrane region" description="Helical" evidence="10">
    <location>
        <begin position="146"/>
        <end position="166"/>
    </location>
</feature>
<dbReference type="KEGG" id="cic:CICLE_v10033736mg"/>
<evidence type="ECO:0000259" key="11">
    <source>
        <dbReference type="Pfam" id="PF00999"/>
    </source>
</evidence>
<dbReference type="InterPro" id="IPR006153">
    <property type="entry name" value="Cation/H_exchanger_TM"/>
</dbReference>
<evidence type="ECO:0000256" key="9">
    <source>
        <dbReference type="ARBA" id="ARBA00038341"/>
    </source>
</evidence>
<dbReference type="InterPro" id="IPR038770">
    <property type="entry name" value="Na+/solute_symporter_sf"/>
</dbReference>
<keyword evidence="8 10" id="KW-0472">Membrane</keyword>
<keyword evidence="13" id="KW-1185">Reference proteome</keyword>
<keyword evidence="4 10" id="KW-0812">Transmembrane</keyword>
<evidence type="ECO:0000256" key="1">
    <source>
        <dbReference type="ARBA" id="ARBA00004141"/>
    </source>
</evidence>
<feature type="transmembrane region" description="Helical" evidence="10">
    <location>
        <begin position="75"/>
        <end position="100"/>
    </location>
</feature>
<dbReference type="Gene3D" id="1.20.1530.20">
    <property type="match status" value="2"/>
</dbReference>
<dbReference type="GO" id="GO:0012505">
    <property type="term" value="C:endomembrane system"/>
    <property type="evidence" value="ECO:0007669"/>
    <property type="project" value="TreeGrafter"/>
</dbReference>
<dbReference type="GO" id="GO:1902600">
    <property type="term" value="P:proton transmembrane transport"/>
    <property type="evidence" value="ECO:0007669"/>
    <property type="project" value="InterPro"/>
</dbReference>
<feature type="transmembrane region" description="Helical" evidence="10">
    <location>
        <begin position="251"/>
        <end position="273"/>
    </location>
</feature>
<dbReference type="GO" id="GO:0006813">
    <property type="term" value="P:potassium ion transport"/>
    <property type="evidence" value="ECO:0007669"/>
    <property type="project" value="UniProtKB-KW"/>
</dbReference>
<dbReference type="OMA" id="FIMDERM"/>
<keyword evidence="3" id="KW-0633">Potassium transport</keyword>
<protein>
    <recommendedName>
        <fullName evidence="11">Cation/H+ exchanger transmembrane domain-containing protein</fullName>
    </recommendedName>
</protein>
<dbReference type="PANTHER" id="PTHR32468:SF108">
    <property type="entry name" value="CATION_H(+) ANTIPORTER 15-LIKE"/>
    <property type="match status" value="1"/>
</dbReference>
<keyword evidence="7" id="KW-0406">Ion transport</keyword>
<evidence type="ECO:0000256" key="7">
    <source>
        <dbReference type="ARBA" id="ARBA00023065"/>
    </source>
</evidence>
<feature type="transmembrane region" description="Helical" evidence="10">
    <location>
        <begin position="293"/>
        <end position="315"/>
    </location>
</feature>
<dbReference type="Pfam" id="PF00999">
    <property type="entry name" value="Na_H_Exchanger"/>
    <property type="match status" value="1"/>
</dbReference>
<evidence type="ECO:0000256" key="6">
    <source>
        <dbReference type="ARBA" id="ARBA00022989"/>
    </source>
</evidence>
<evidence type="ECO:0000256" key="8">
    <source>
        <dbReference type="ARBA" id="ARBA00023136"/>
    </source>
</evidence>
<dbReference type="InterPro" id="IPR050794">
    <property type="entry name" value="CPA2_transporter"/>
</dbReference>
<feature type="transmembrane region" description="Helical" evidence="10">
    <location>
        <begin position="321"/>
        <end position="341"/>
    </location>
</feature>
<dbReference type="InParanoid" id="V4T763"/>
<keyword evidence="5" id="KW-0630">Potassium</keyword>
<dbReference type="GO" id="GO:0006885">
    <property type="term" value="P:regulation of pH"/>
    <property type="evidence" value="ECO:0007669"/>
    <property type="project" value="TreeGrafter"/>
</dbReference>
<dbReference type="eggNOG" id="KOG1650">
    <property type="taxonomic scope" value="Eukaryota"/>
</dbReference>
<feature type="transmembrane region" description="Helical" evidence="10">
    <location>
        <begin position="29"/>
        <end position="54"/>
    </location>
</feature>